<keyword evidence="2" id="KW-1185">Reference proteome</keyword>
<reference evidence="1" key="1">
    <citation type="submission" date="2022-04" db="EMBL/GenBank/DDBJ databases">
        <title>Chromosome-scale genome assembly of Holotrichia oblita Faldermann.</title>
        <authorList>
            <person name="Rongchong L."/>
        </authorList>
    </citation>
    <scope>NUCLEOTIDE SEQUENCE</scope>
    <source>
        <strain evidence="1">81SQS9</strain>
    </source>
</reference>
<proteinExistence type="predicted"/>
<name>A0ACB9TWW9_HOLOL</name>
<gene>
    <name evidence="1" type="ORF">MML48_1g15746</name>
</gene>
<comment type="caution">
    <text evidence="1">The sequence shown here is derived from an EMBL/GenBank/DDBJ whole genome shotgun (WGS) entry which is preliminary data.</text>
</comment>
<accession>A0ACB9TWW9</accession>
<sequence>MTFNELCHIVAPIQITATAPHAYGLLGQYGCSRSAGSHWKRNTVMVEVKAIPIDKKELGDSDAGRKMRRVSQADPLTFGGLPPPPLHHPYEHTIKDKMCFHSITAMKELRYTSPPVKRSSENMLVRPNGDGSYSATWTPASIGCYSIVVNIDGYELEEMFKVEVKEPPQGLTPPSQNVAKKYPSLPPVKRRKFVAKNSAGLRIRALPSLQSDQIGIVPVNGTVSFTDEIHNDDGVWLRLTSETITQYCQPGCVEAWSLQYNQHLGKTLLLPVEEPKSILDQVITETIMRKLPEIHDRKVYQVIKCGASGHNVRSRPSLKAPPVGMLVLGNRISVSEYVVNSDGCWVLLDNHTREKFCFNVDGEAWSLAIGQNNTLYLGIVNDTDKDLCPQLPGETDLFRTILNKRGFDFNSAPSPPEPPFTFSPQPTITPPVIKSTEVVSGNPFVFGDNARPESPKMPRRDKKDCKLTSLPKWFKTEDPKSDLSEFSGVSVKDLVKAIGESRANGNGVTPPDTPKRSCSPRTGHFSPKPMSRSSSPVAIPLSGTGQESSARRGSNQSDTSALVSSITRDISQSPSQATQPRDLSPSPSGSSLHTRSETSPPRTPVKKETVQEPEVSQRVLTQTGTQTSPETSNIAAPVKGHFSIGTGNKEERVSPKMTRKDRSNSKSRSKRAISPANAPHFSSTSKVNYPGNEPIKQAVSPSVAEAMRAVFAAFLWHEGIVHDAMACASFLKFHPTLPKQGALVVTRHGPSDTPVDKRRQELTKEERARQRHSVEVANAGNYLHIQPSTLESLTRSAANASANRNRGNRKTPDNIIKEDQLSDANFGYHTISVLPPALKCLVYLWEELTGNCIQALAQQLIASSPVYPKAKKFDKAVAKNEAKDKTVTVDKETKKSRKKKAVPRNYLGETICELCGVTYPHPVTYHMRQAHPGCGHHAGSKGYSPSGNYCRGWAGNCGNGGVHGSTWYLLCESCREKYVKTNRGGKAYVPKAVDKTISRRKTTILLNSPMSIEAHGISEAHIIMKNNATFLLDLASASETNLSRQRRPSSSIMPSVSENNSPPDYVGPFSPAPPFQCLQSLGADPNINEAQFYEEVLRRQRGADGNFLGPSTTGQRPLSEVSLSDDTDSTKGLRFHRSVSMGTNGVPWSKTGLDGRIIMMRKRNNSSSEMANESGSSLLCNPSPTLLKLVPKMDSSAIVSNNQSDNSICSEGQADDFSLMQRPTMRFLLQQHDLESLQLAMKQALRKAMCRQEINICEHPLSDITIAGDAVHPLPSTFHTFLQTIADLMVLLPMGSALQQMAVRCWGIKFLPTDHSFLHRSQVFSNISKILSRSEEIEDTTISMHESALNQVTCLVESLKDLTQYIEIKASSRLAMIGSLTDGSTETFWESGDEDRNKTKILTIICAHGHHPKLICVHIDNCRDLANKISTITFFSGPNSEELVKLRTVEVETRLLGGWVNCPIQGTQDSIIRLEMKGPDNSVRVRQIRVLGEIDGESLKVGKQYNATTIQQRNCESETLRVFRLITSQVFGKLVLVDPDSQNVNMNNLDSGSVSASESLEPLEESNDLREHMVGILFSRSKLTHLQKQVIVHIVQAIRKEAMRVKEDWEVTLCMGTAGSASSGQSQDATKNTDTYCFEMLSMVLALSGSSVGRAYLSHQGGLLSDLLSLLHTGSARVQRQVTALLKRMLPEISPESFAKAMSIESLPPKDFSIVAATSKGVIFDTHRAGILDVLLSVIAKSLTVQIKAKGKTNSGSNLKELNTVTLATSIHPKDNMCSRWWLRGYVSRKLAEVIVHLIKDMASGKLSEAWGNVTKAAIAQNILNLTQLSEDHRIPSICLRTPTLWLALASLCVLDKDHVERLSSGQWTKADGQPTPPRPTCTNHDDGETNAVIQCSLCGNLCADCDRFLHLHRKTRNHQRQVCKEEEEAIKVELHEGCGRTKLFWLLAVADARTLKALVEYREGSARHRGVGTSGQCRFCGAVGSSGLLAIGNVCADQECQEYARTACTKLLTCGHMCGGVQGEFDCLPCLHGCSSDTSLRQDADDMCMICFTEALSCAPAVQSNMDHDVLRELLAPIQELFNDVQRKALLRLEYEGLLATDAVATPGGRFYNNAAAYAMDRYAYYVCYKCNKAYYGGEARCDAEVSENYDPTELVCGGCSDVARAQMCPKHGTDFLEYKCRYCCSVAVFFCFGTTHFCNPCHDDFQRVTNLPKNELPQCPAGPKAKQLDGEECPLHVKHPPTGEEFALGCGVCRNAHTF</sequence>
<evidence type="ECO:0000313" key="2">
    <source>
        <dbReference type="Proteomes" id="UP001056778"/>
    </source>
</evidence>
<dbReference type="EMBL" id="CM043015">
    <property type="protein sequence ID" value="KAI4471281.1"/>
    <property type="molecule type" value="Genomic_DNA"/>
</dbReference>
<evidence type="ECO:0000313" key="1">
    <source>
        <dbReference type="EMBL" id="KAI4471281.1"/>
    </source>
</evidence>
<organism evidence="1 2">
    <name type="scientific">Holotrichia oblita</name>
    <name type="common">Chafer beetle</name>
    <dbReference type="NCBI Taxonomy" id="644536"/>
    <lineage>
        <taxon>Eukaryota</taxon>
        <taxon>Metazoa</taxon>
        <taxon>Ecdysozoa</taxon>
        <taxon>Arthropoda</taxon>
        <taxon>Hexapoda</taxon>
        <taxon>Insecta</taxon>
        <taxon>Pterygota</taxon>
        <taxon>Neoptera</taxon>
        <taxon>Endopterygota</taxon>
        <taxon>Coleoptera</taxon>
        <taxon>Polyphaga</taxon>
        <taxon>Scarabaeiformia</taxon>
        <taxon>Scarabaeidae</taxon>
        <taxon>Melolonthinae</taxon>
        <taxon>Holotrichia</taxon>
    </lineage>
</organism>
<dbReference type="Proteomes" id="UP001056778">
    <property type="component" value="Chromosome 1"/>
</dbReference>
<protein>
    <submittedName>
        <fullName evidence="1">E3 ubiquitin-protein ligase mycbp2</fullName>
    </submittedName>
</protein>